<feature type="region of interest" description="Disordered" evidence="2">
    <location>
        <begin position="126"/>
        <end position="172"/>
    </location>
</feature>
<keyword evidence="5" id="KW-1185">Reference proteome</keyword>
<dbReference type="GO" id="GO:0005096">
    <property type="term" value="F:GTPase activator activity"/>
    <property type="evidence" value="ECO:0007669"/>
    <property type="project" value="UniProtKB-KW"/>
</dbReference>
<dbReference type="InterPro" id="IPR000331">
    <property type="entry name" value="Rap/Ran_GAP_dom"/>
</dbReference>
<feature type="region of interest" description="Disordered" evidence="2">
    <location>
        <begin position="419"/>
        <end position="446"/>
    </location>
</feature>
<feature type="compositionally biased region" description="Low complexity" evidence="2">
    <location>
        <begin position="461"/>
        <end position="471"/>
    </location>
</feature>
<accession>A0A316Z1H2</accession>
<dbReference type="GO" id="GO:0032007">
    <property type="term" value="P:negative regulation of TOR signaling"/>
    <property type="evidence" value="ECO:0007669"/>
    <property type="project" value="TreeGrafter"/>
</dbReference>
<evidence type="ECO:0000313" key="5">
    <source>
        <dbReference type="Proteomes" id="UP000245946"/>
    </source>
</evidence>
<dbReference type="EMBL" id="KZ819303">
    <property type="protein sequence ID" value="PWN95630.1"/>
    <property type="molecule type" value="Genomic_DNA"/>
</dbReference>
<feature type="compositionally biased region" description="Low complexity" evidence="2">
    <location>
        <begin position="1082"/>
        <end position="1110"/>
    </location>
</feature>
<feature type="region of interest" description="Disordered" evidence="2">
    <location>
        <begin position="1937"/>
        <end position="1962"/>
    </location>
</feature>
<dbReference type="RefSeq" id="XP_025595909.1">
    <property type="nucleotide sequence ID" value="XM_025743251.1"/>
</dbReference>
<feature type="compositionally biased region" description="Basic and acidic residues" evidence="2">
    <location>
        <begin position="1283"/>
        <end position="1292"/>
    </location>
</feature>
<dbReference type="STRING" id="58919.A0A316Z1H2"/>
<dbReference type="Proteomes" id="UP000245946">
    <property type="component" value="Unassembled WGS sequence"/>
</dbReference>
<dbReference type="FunFam" id="3.40.50.11210:FF:000007">
    <property type="entry name" value="Tuberous sclerosis 2"/>
    <property type="match status" value="1"/>
</dbReference>
<dbReference type="Gene3D" id="3.40.50.11210">
    <property type="entry name" value="Rap/Ran-GAP"/>
    <property type="match status" value="1"/>
</dbReference>
<feature type="domain" description="Rap-GAP" evidence="3">
    <location>
        <begin position="2014"/>
        <end position="2252"/>
    </location>
</feature>
<dbReference type="GO" id="GO:0051056">
    <property type="term" value="P:regulation of small GTPase mediated signal transduction"/>
    <property type="evidence" value="ECO:0007669"/>
    <property type="project" value="InterPro"/>
</dbReference>
<dbReference type="GeneID" id="37270795"/>
<feature type="region of interest" description="Disordered" evidence="2">
    <location>
        <begin position="220"/>
        <end position="240"/>
    </location>
</feature>
<feature type="compositionally biased region" description="Low complexity" evidence="2">
    <location>
        <begin position="21"/>
        <end position="41"/>
    </location>
</feature>
<feature type="compositionally biased region" description="Low complexity" evidence="2">
    <location>
        <begin position="1944"/>
        <end position="1962"/>
    </location>
</feature>
<dbReference type="InterPro" id="IPR018515">
    <property type="entry name" value="Tuberin-type_domain"/>
</dbReference>
<dbReference type="InterPro" id="IPR035974">
    <property type="entry name" value="Rap/Ran-GAP_sf"/>
</dbReference>
<dbReference type="Pfam" id="PF11864">
    <property type="entry name" value="DUF3384"/>
    <property type="match status" value="1"/>
</dbReference>
<reference evidence="4 5" key="1">
    <citation type="journal article" date="2018" name="Mol. Biol. Evol.">
        <title>Broad Genomic Sampling Reveals a Smut Pathogenic Ancestry of the Fungal Clade Ustilaginomycotina.</title>
        <authorList>
            <person name="Kijpornyongpan T."/>
            <person name="Mondo S.J."/>
            <person name="Barry K."/>
            <person name="Sandor L."/>
            <person name="Lee J."/>
            <person name="Lipzen A."/>
            <person name="Pangilinan J."/>
            <person name="LaButti K."/>
            <person name="Hainaut M."/>
            <person name="Henrissat B."/>
            <person name="Grigoriev I.V."/>
            <person name="Spatafora J.W."/>
            <person name="Aime M.C."/>
        </authorList>
    </citation>
    <scope>NUCLEOTIDE SEQUENCE [LARGE SCALE GENOMIC DNA]</scope>
    <source>
        <strain evidence="4 5">MCA 4186</strain>
    </source>
</reference>
<feature type="region of interest" description="Disordered" evidence="2">
    <location>
        <begin position="1613"/>
        <end position="1640"/>
    </location>
</feature>
<dbReference type="InterPro" id="IPR024584">
    <property type="entry name" value="Tuberin_N"/>
</dbReference>
<dbReference type="Pfam" id="PF03542">
    <property type="entry name" value="Tuberin"/>
    <property type="match status" value="1"/>
</dbReference>
<evidence type="ECO:0000256" key="1">
    <source>
        <dbReference type="ARBA" id="ARBA00022468"/>
    </source>
</evidence>
<organism evidence="4 5">
    <name type="scientific">Tilletiopsis washingtonensis</name>
    <dbReference type="NCBI Taxonomy" id="58919"/>
    <lineage>
        <taxon>Eukaryota</taxon>
        <taxon>Fungi</taxon>
        <taxon>Dikarya</taxon>
        <taxon>Basidiomycota</taxon>
        <taxon>Ustilaginomycotina</taxon>
        <taxon>Exobasidiomycetes</taxon>
        <taxon>Entylomatales</taxon>
        <taxon>Entylomatales incertae sedis</taxon>
        <taxon>Tilletiopsis</taxon>
    </lineage>
</organism>
<evidence type="ECO:0000313" key="4">
    <source>
        <dbReference type="EMBL" id="PWN95630.1"/>
    </source>
</evidence>
<dbReference type="InterPro" id="IPR027107">
    <property type="entry name" value="Tuberin/Ral-act_asu"/>
</dbReference>
<feature type="compositionally biased region" description="Low complexity" evidence="2">
    <location>
        <begin position="420"/>
        <end position="435"/>
    </location>
</feature>
<dbReference type="SUPFAM" id="SSF111347">
    <property type="entry name" value="Rap/Ran-GAP"/>
    <property type="match status" value="1"/>
</dbReference>
<feature type="region of interest" description="Disordered" evidence="2">
    <location>
        <begin position="2246"/>
        <end position="2274"/>
    </location>
</feature>
<evidence type="ECO:0000256" key="2">
    <source>
        <dbReference type="SAM" id="MobiDB-lite"/>
    </source>
</evidence>
<dbReference type="GO" id="GO:0033596">
    <property type="term" value="C:TSC1-TSC2 complex"/>
    <property type="evidence" value="ECO:0007669"/>
    <property type="project" value="TreeGrafter"/>
</dbReference>
<proteinExistence type="predicted"/>
<feature type="compositionally biased region" description="Basic and acidic residues" evidence="2">
    <location>
        <begin position="1300"/>
        <end position="1334"/>
    </location>
</feature>
<sequence length="2274" mass="242352">MERPAAPKATLSQQILRTFRSRSSAAAPSLDSSSATASTLPGNVDRSLAVGLSSGTKIPSVETLSPDAPLYPFGLPESAPLSRSEFEVHAAELRKPIPLSQPRRDEVTAEHEQRLRAILAAVRNAAEKEAALQPDEPMSPSSPPVAAPGSAAAAAAAAAGGETPASAGPTTPQIRSSDVFRLCIALLGQAKDLPVAIRVGVCDLVSESVRLSSRRAAAAPKALAETRSGAPGSQSSKTADGDHALANIDRALLCHLVSDLSSGFEEAHPSRDNVLATALPALPSQLQALEVLTNEGRDVVAFPGIVQLLGDWLGVVWAELQTLRSVAQAESKKAGGKAPAPAAGEASTSTQQAGAGRFSAAALSEQLSLREWNMQAILHLATSIFKFSFARIDLSHVEQLYDKISRLFLGDAGFAPETPRQALSPAKAAAPAASSQHRRSRSKEAKSLTDGYDYYGLETLSPSPGSQSPSPSMTPHGVMTPRLAASESALGVAAIVAAASAAAAAGAAAAGASIAPTPAVAPIVLATLPPSTRAEDVEQAPYPVCQPHAELHAVDVRALLRLFDATLRYGYMPPPCVNAVTRVLCGILGYQTAVGGNLVLLSADASAADEHDWVHLVGPVIANLLRSHCANAALRVVRQMLVLPETDSAAPAPSRPRADAPEDVAILLGAVGFLRQALIVVAEQAVRAPSSTRTEGKQQNEDALAPSISLPLILPALRGALNRQVDVLDVEVLKLVAALLPEKSKGKDAADRQPLLAEPLSHSDWDALIDLTGVARRHTEGGKLKGRAVSVFDEKAPGVSASTGRGPSVSAPVLALLHTLSRVRLAGPTGVPSPADGEGGSKPLPWTPKLASLLLSLAPLLPDTIVVDLIQYFKTQHLCLPCEPNWIANMRSLLQAFFHRHESAARDFGALPAPRARRDLVSLIFEHVYEAVQDLPDERTTLMLEVIIPLAQSSLAAETDAEVEQAVRRVLIEAAVLAGSQPPELEQPLESTPAPAAEAEAEAQSIDSGAELGQQDNERLAAVELTESERIFGDIRQLFIKLARSSETVSGAPIISSVTATGHVSFADPPGSHDRTHNSGFASHSRQSSAGGAHASSGAPSSAAPVSAPSRTDRSSQSALDLITIFNRMAFSSSWVMISPSAGSSAVEHRQAWSKKTRASCLTIFRDLLKILHPSASARGGAGTAEKDVTAVAPPSTRTRLAILQWLVRLRTDRQHRVYFVVDVDDLVESAATALLRGPGSAPAPSALSAMASLSVAPQMEKQVSTGSTAPRPARSNVAATRQDVREGREQVRAGPGGLDRSKSRARDASRDRGRNVDRATGETGRLGERERSSSRTRGTSARKNGPQAPVEPQEALWHLPQEVLFEVPHSAQRSDVVFTYIHPEADPHCAHGHDHGIDDGGEPAVPLPVSEYLALAIQILAVERNWELVSYLICHLPHQLANKHLFCGPKARDQIMALRKQLCSDILSHTLASDVHLPEEVRKTDVYAVSYAMLTVLISYRTLFSRSQQDEMVEAFIVGLNKSQNTAQPCVRALSVSCYELQKSVTRLLPSMLVKLSTVMSSTTMSIHILELIAAIGHIPACYANFTEADYRRIFGMSLQYLQYHTQLQRTDAERQQQQAQQQQASGAGGITRDDPRSSPASFTLSQYVMMLAYYNISLWFISLRISDRPKHVPYIARGLLLANEGRERMSDQTEVCFDFLARFTHSNAEPKPRRSFLNSIVMGSSTAVAKAAVAAARKDNNRQSKSWLFGKALVTVTSLKKEGWIEILVRRSSGTIALLCKLENAPVGTLPDVDGERMDLPAVLMMQRDPDSMAKPAVMSPALPLAKATDRRSMRQQAEARLRAGDHLRSRRPLGPAHYGLARRPRAASFSGGLSSALITRTAPIDPYRIEAASGDAPAADELMAADVPRVGGPQVSATESAAVQSIKSEILSPKASEQKLAADSSSAAPESSEARRGSAAGLAAAPAGARPAREAAVDPGFIALQLSAFPDLSLDKAPLLLPDEPATDRLIRAVDLTPVVDFHKIGVLYVGPGQTEERQILGNRTGSPAYARFLSGLGDLITLKGQEDVYTGGLDRQSDEHGKYAYVWGDDISQIVYHTATLMPNRDHDAAHSAKKALIGNDWVHVVFNESGDEYRFGTIPSQFNFVNIVVSPNSRGGINLGSVAPDDSTFYRVSLQCRPGLPNFSPVSDGQLVSTSALAAFVRILALNGNLVSQIALATGDTMQPYTSNWVSRLQHLTRARDKAEARRDAAQQQQQPGDAPPTVHDLRFV</sequence>
<dbReference type="PROSITE" id="PS50085">
    <property type="entry name" value="RAPGAP"/>
    <property type="match status" value="1"/>
</dbReference>
<feature type="region of interest" description="Disordered" evidence="2">
    <location>
        <begin position="1065"/>
        <end position="1113"/>
    </location>
</feature>
<feature type="compositionally biased region" description="Low complexity" evidence="2">
    <location>
        <begin position="147"/>
        <end position="172"/>
    </location>
</feature>
<feature type="region of interest" description="Disordered" evidence="2">
    <location>
        <begin position="459"/>
        <end position="479"/>
    </location>
</feature>
<feature type="region of interest" description="Disordered" evidence="2">
    <location>
        <begin position="982"/>
        <end position="1014"/>
    </location>
</feature>
<dbReference type="GO" id="GO:0005634">
    <property type="term" value="C:nucleus"/>
    <property type="evidence" value="ECO:0007669"/>
    <property type="project" value="InterPro"/>
</dbReference>
<feature type="region of interest" description="Disordered" evidence="2">
    <location>
        <begin position="1259"/>
        <end position="1351"/>
    </location>
</feature>
<dbReference type="Pfam" id="PF02145">
    <property type="entry name" value="Rap_GAP"/>
    <property type="match status" value="1"/>
</dbReference>
<dbReference type="PANTHER" id="PTHR10063:SF0">
    <property type="entry name" value="TUBERIN"/>
    <property type="match status" value="1"/>
</dbReference>
<protein>
    <recommendedName>
        <fullName evidence="3">Rap-GAP domain-containing protein</fullName>
    </recommendedName>
</protein>
<keyword evidence="1" id="KW-0343">GTPase activation</keyword>
<feature type="compositionally biased region" description="Low complexity" evidence="2">
    <location>
        <begin position="2255"/>
        <end position="2266"/>
    </location>
</feature>
<dbReference type="PANTHER" id="PTHR10063">
    <property type="entry name" value="TUBERIN"/>
    <property type="match status" value="1"/>
</dbReference>
<dbReference type="OrthoDB" id="19311at2759"/>
<feature type="region of interest" description="Disordered" evidence="2">
    <location>
        <begin position="20"/>
        <end position="47"/>
    </location>
</feature>
<feature type="compositionally biased region" description="Low complexity" evidence="2">
    <location>
        <begin position="1617"/>
        <end position="1627"/>
    </location>
</feature>
<gene>
    <name evidence="4" type="ORF">FA09DRAFT_331956</name>
</gene>
<evidence type="ECO:0000259" key="3">
    <source>
        <dbReference type="PROSITE" id="PS50085"/>
    </source>
</evidence>
<name>A0A316Z1H2_9BASI</name>